<protein>
    <recommendedName>
        <fullName evidence="5">Pentatricopeptide repeat-containing protein At5g66520-like</fullName>
    </recommendedName>
</protein>
<evidence type="ECO:0008006" key="5">
    <source>
        <dbReference type="Google" id="ProtNLM"/>
    </source>
</evidence>
<dbReference type="FunFam" id="1.25.40.10:FF:000184">
    <property type="entry name" value="Pentatricopeptide repeat-containing protein, chloroplastic"/>
    <property type="match status" value="1"/>
</dbReference>
<keyword evidence="1" id="KW-0677">Repeat</keyword>
<organism evidence="3 4">
    <name type="scientific">Dipteronia dyeriana</name>
    <dbReference type="NCBI Taxonomy" id="168575"/>
    <lineage>
        <taxon>Eukaryota</taxon>
        <taxon>Viridiplantae</taxon>
        <taxon>Streptophyta</taxon>
        <taxon>Embryophyta</taxon>
        <taxon>Tracheophyta</taxon>
        <taxon>Spermatophyta</taxon>
        <taxon>Magnoliopsida</taxon>
        <taxon>eudicotyledons</taxon>
        <taxon>Gunneridae</taxon>
        <taxon>Pentapetalae</taxon>
        <taxon>rosids</taxon>
        <taxon>malvids</taxon>
        <taxon>Sapindales</taxon>
        <taxon>Sapindaceae</taxon>
        <taxon>Hippocastanoideae</taxon>
        <taxon>Acereae</taxon>
        <taxon>Dipteronia</taxon>
    </lineage>
</organism>
<dbReference type="Pfam" id="PF01535">
    <property type="entry name" value="PPR"/>
    <property type="match status" value="4"/>
</dbReference>
<dbReference type="PANTHER" id="PTHR47926">
    <property type="entry name" value="PENTATRICOPEPTIDE REPEAT-CONTAINING PROTEIN"/>
    <property type="match status" value="1"/>
</dbReference>
<proteinExistence type="predicted"/>
<dbReference type="FunFam" id="1.25.40.10:FF:000348">
    <property type="entry name" value="Pentatricopeptide repeat-containing protein chloroplastic"/>
    <property type="match status" value="1"/>
</dbReference>
<dbReference type="InterPro" id="IPR011990">
    <property type="entry name" value="TPR-like_helical_dom_sf"/>
</dbReference>
<dbReference type="SUPFAM" id="SSF48452">
    <property type="entry name" value="TPR-like"/>
    <property type="match status" value="1"/>
</dbReference>
<dbReference type="InterPro" id="IPR046848">
    <property type="entry name" value="E_motif"/>
</dbReference>
<dbReference type="InterPro" id="IPR002885">
    <property type="entry name" value="PPR_rpt"/>
</dbReference>
<dbReference type="Pfam" id="PF13041">
    <property type="entry name" value="PPR_2"/>
    <property type="match status" value="2"/>
</dbReference>
<feature type="repeat" description="PPR" evidence="2">
    <location>
        <begin position="116"/>
        <end position="150"/>
    </location>
</feature>
<accession>A0AAE0CI31</accession>
<dbReference type="Proteomes" id="UP001280121">
    <property type="component" value="Unassembled WGS sequence"/>
</dbReference>
<comment type="caution">
    <text evidence="3">The sequence shown here is derived from an EMBL/GenBank/DDBJ whole genome shotgun (WGS) entry which is preliminary data.</text>
</comment>
<evidence type="ECO:0000256" key="1">
    <source>
        <dbReference type="ARBA" id="ARBA00022737"/>
    </source>
</evidence>
<dbReference type="GO" id="GO:0003723">
    <property type="term" value="F:RNA binding"/>
    <property type="evidence" value="ECO:0007669"/>
    <property type="project" value="InterPro"/>
</dbReference>
<feature type="repeat" description="PPR" evidence="2">
    <location>
        <begin position="185"/>
        <end position="219"/>
    </location>
</feature>
<dbReference type="PANTHER" id="PTHR47926:SF526">
    <property type="entry name" value="PENTACOTRIPEPTIDE-REPEAT REGION OF PRORP DOMAIN-CONTAINING PROTEIN"/>
    <property type="match status" value="1"/>
</dbReference>
<dbReference type="EMBL" id="JANJYI010000004">
    <property type="protein sequence ID" value="KAK2651523.1"/>
    <property type="molecule type" value="Genomic_DNA"/>
</dbReference>
<sequence length="555" mass="62300">MEVKKPIAASSSTASRALQQHLFCLLQICNGIQKLTQIHTQIIINGFSQKNFILVKLISLYITAGNLLNAHKVFEKIETPSATVWNQMIRGHARSETPQNSVELYKEMVAKAAVPDEFTYSFLLSCCAKHRLFREGEQVHARVLANGFCSNVFVRTNLVNLYVMRGDDSGVVYARRLFDDMCERNVVAWNTLLKGYVRCGDINGARRVFDEMPQRNVVSWTTMISGCAHNGMCKQALSLFNEMRRARVGLDQVALVAALSACAELGDLKLGKWIHSYIEEILCVGREPLLVSLNNALIHMYASCGEIELAYQVFTKVQWRNKISWTSMITAFAKQGYAQEALALFERMQSFGGNEARPDEITLIGVLVACSHAGFVDEGRRFFNCMNRSWGIEPRIEHYGCMIDLLSRAGFLDEACGLIQNMPMKPNDAIWGALLGGCRIHNNVELASQVAQKLLVELDPNNAAGYLVLLANVYATTKRWQDVAAVRQKMVEMGVKKPPGRSWVHMNGVVHDFKADDKTHKHASLIYKMLAKISKHANLEGYKREVSELISEVEE</sequence>
<dbReference type="Pfam" id="PF20431">
    <property type="entry name" value="E_motif"/>
    <property type="match status" value="1"/>
</dbReference>
<evidence type="ECO:0000313" key="3">
    <source>
        <dbReference type="EMBL" id="KAK2651523.1"/>
    </source>
</evidence>
<evidence type="ECO:0000256" key="2">
    <source>
        <dbReference type="PROSITE-ProRule" id="PRU00708"/>
    </source>
</evidence>
<dbReference type="Gene3D" id="1.25.40.10">
    <property type="entry name" value="Tetratricopeptide repeat domain"/>
    <property type="match status" value="4"/>
</dbReference>
<dbReference type="InterPro" id="IPR046960">
    <property type="entry name" value="PPR_At4g14850-like_plant"/>
</dbReference>
<dbReference type="AlphaFoldDB" id="A0AAE0CI31"/>
<dbReference type="NCBIfam" id="TIGR00756">
    <property type="entry name" value="PPR"/>
    <property type="match status" value="3"/>
</dbReference>
<evidence type="ECO:0000313" key="4">
    <source>
        <dbReference type="Proteomes" id="UP001280121"/>
    </source>
</evidence>
<dbReference type="GO" id="GO:0009451">
    <property type="term" value="P:RNA modification"/>
    <property type="evidence" value="ECO:0007669"/>
    <property type="project" value="InterPro"/>
</dbReference>
<name>A0AAE0CI31_9ROSI</name>
<keyword evidence="4" id="KW-1185">Reference proteome</keyword>
<reference evidence="3" key="1">
    <citation type="journal article" date="2023" name="Plant J.">
        <title>Genome sequences and population genomics provide insights into the demographic history, inbreeding, and mutation load of two 'living fossil' tree species of Dipteronia.</title>
        <authorList>
            <person name="Feng Y."/>
            <person name="Comes H.P."/>
            <person name="Chen J."/>
            <person name="Zhu S."/>
            <person name="Lu R."/>
            <person name="Zhang X."/>
            <person name="Li P."/>
            <person name="Qiu J."/>
            <person name="Olsen K.M."/>
            <person name="Qiu Y."/>
        </authorList>
    </citation>
    <scope>NUCLEOTIDE SEQUENCE</scope>
    <source>
        <strain evidence="3">KIB01</strain>
    </source>
</reference>
<feature type="repeat" description="PPR" evidence="2">
    <location>
        <begin position="81"/>
        <end position="115"/>
    </location>
</feature>
<dbReference type="PROSITE" id="PS51375">
    <property type="entry name" value="PPR"/>
    <property type="match status" value="4"/>
</dbReference>
<feature type="repeat" description="PPR" evidence="2">
    <location>
        <begin position="321"/>
        <end position="355"/>
    </location>
</feature>
<gene>
    <name evidence="3" type="ORF">Ddye_011379</name>
</gene>